<feature type="signal peptide" evidence="8">
    <location>
        <begin position="1"/>
        <end position="25"/>
    </location>
</feature>
<dbReference type="InterPro" id="IPR013784">
    <property type="entry name" value="Carb-bd-like_fold"/>
</dbReference>
<comment type="subcellular location">
    <subcellularLocation>
        <location evidence="1 7">Cell outer membrane</location>
    </subcellularLocation>
</comment>
<accession>A0A0S1AXJ1</accession>
<dbReference type="GO" id="GO:0030246">
    <property type="term" value="F:carbohydrate binding"/>
    <property type="evidence" value="ECO:0007669"/>
    <property type="project" value="InterPro"/>
</dbReference>
<feature type="domain" description="Secretin/TonB short N-terminal" evidence="9">
    <location>
        <begin position="50"/>
        <end position="101"/>
    </location>
</feature>
<evidence type="ECO:0000313" key="10">
    <source>
        <dbReference type="EMBL" id="ALJ27451.1"/>
    </source>
</evidence>
<dbReference type="Gene3D" id="2.170.130.10">
    <property type="entry name" value="TonB-dependent receptor, plug domain"/>
    <property type="match status" value="1"/>
</dbReference>
<protein>
    <submittedName>
        <fullName evidence="10">TonB-dependent receptor</fullName>
    </submittedName>
</protein>
<dbReference type="InterPro" id="IPR011662">
    <property type="entry name" value="Secretin/TonB_short_N"/>
</dbReference>
<keyword evidence="3" id="KW-0410">Iron transport</keyword>
<dbReference type="GO" id="GO:0006826">
    <property type="term" value="P:iron ion transport"/>
    <property type="evidence" value="ECO:0007669"/>
    <property type="project" value="UniProtKB-KW"/>
</dbReference>
<dbReference type="KEGG" id="sacz:AOT14_10390"/>
<name>A0A0S1AXJ1_9GAMM</name>
<evidence type="ECO:0000256" key="6">
    <source>
        <dbReference type="ARBA" id="ARBA00023237"/>
    </source>
</evidence>
<dbReference type="Pfam" id="PF07715">
    <property type="entry name" value="Plug"/>
    <property type="match status" value="1"/>
</dbReference>
<dbReference type="Gene3D" id="2.40.170.20">
    <property type="entry name" value="TonB-dependent receptor, beta-barrel domain"/>
    <property type="match status" value="1"/>
</dbReference>
<reference evidence="10 11" key="1">
    <citation type="journal article" date="2015" name="Genome Announc.">
        <title>Complete Genome Sequencing of Stenotrophomonas acidaminiphila ZAC14D2_NAIMI4_2, a Multidrug-Resistant Strain Isolated from Sediments of a Polluted River in Mexico, Uncovers New Antibiotic Resistance Genes and a Novel Class-II Lasso Peptide Biosynthesis Gene Cluster.</title>
        <authorList>
            <person name="Vinuesa P."/>
            <person name="Ochoa-Sanchez L.E."/>
        </authorList>
    </citation>
    <scope>NUCLEOTIDE SEQUENCE [LARGE SCALE GENOMIC DNA]</scope>
    <source>
        <strain evidence="10 11">ZAC14D2_NAIMI4_2</strain>
    </source>
</reference>
<keyword evidence="5 7" id="KW-0472">Membrane</keyword>
<evidence type="ECO:0000256" key="8">
    <source>
        <dbReference type="SAM" id="SignalP"/>
    </source>
</evidence>
<keyword evidence="11" id="KW-1185">Reference proteome</keyword>
<gene>
    <name evidence="10" type="ORF">AOT14_10390</name>
</gene>
<keyword evidence="3" id="KW-0406">Ion transport</keyword>
<proteinExistence type="inferred from homology"/>
<dbReference type="GO" id="GO:0009279">
    <property type="term" value="C:cell outer membrane"/>
    <property type="evidence" value="ECO:0007669"/>
    <property type="project" value="UniProtKB-SubCell"/>
</dbReference>
<keyword evidence="7" id="KW-0798">TonB box</keyword>
<dbReference type="Pfam" id="PF13620">
    <property type="entry name" value="CarboxypepD_reg"/>
    <property type="match status" value="1"/>
</dbReference>
<evidence type="ECO:0000313" key="11">
    <source>
        <dbReference type="Proteomes" id="UP000061010"/>
    </source>
</evidence>
<dbReference type="Gene3D" id="3.55.50.30">
    <property type="match status" value="1"/>
</dbReference>
<evidence type="ECO:0000256" key="5">
    <source>
        <dbReference type="ARBA" id="ARBA00023136"/>
    </source>
</evidence>
<dbReference type="AlphaFoldDB" id="A0A0S1AXJ1"/>
<evidence type="ECO:0000259" key="9">
    <source>
        <dbReference type="SMART" id="SM00965"/>
    </source>
</evidence>
<dbReference type="InterPro" id="IPR012910">
    <property type="entry name" value="Plug_dom"/>
</dbReference>
<dbReference type="InterPro" id="IPR000531">
    <property type="entry name" value="Beta-barrel_TonB"/>
</dbReference>
<feature type="chain" id="PRO_5006588560" evidence="8">
    <location>
        <begin position="26"/>
        <end position="1112"/>
    </location>
</feature>
<dbReference type="InterPro" id="IPR037066">
    <property type="entry name" value="Plug_dom_sf"/>
</dbReference>
<evidence type="ECO:0000256" key="4">
    <source>
        <dbReference type="ARBA" id="ARBA00023004"/>
    </source>
</evidence>
<evidence type="ECO:0000256" key="1">
    <source>
        <dbReference type="ARBA" id="ARBA00004442"/>
    </source>
</evidence>
<dbReference type="PANTHER" id="PTHR40980">
    <property type="entry name" value="PLUG DOMAIN-CONTAINING PROTEIN"/>
    <property type="match status" value="1"/>
</dbReference>
<keyword evidence="2" id="KW-0813">Transport</keyword>
<keyword evidence="8" id="KW-0732">Signal</keyword>
<dbReference type="SUPFAM" id="SSF56935">
    <property type="entry name" value="Porins"/>
    <property type="match status" value="1"/>
</dbReference>
<evidence type="ECO:0000256" key="3">
    <source>
        <dbReference type="ARBA" id="ARBA00022496"/>
    </source>
</evidence>
<evidence type="ECO:0000256" key="7">
    <source>
        <dbReference type="RuleBase" id="RU003357"/>
    </source>
</evidence>
<dbReference type="EMBL" id="CP012900">
    <property type="protein sequence ID" value="ALJ27451.1"/>
    <property type="molecule type" value="Genomic_DNA"/>
</dbReference>
<dbReference type="PANTHER" id="PTHR40980:SF4">
    <property type="entry name" value="TONB-DEPENDENT RECEPTOR-LIKE BETA-BARREL DOMAIN-CONTAINING PROTEIN"/>
    <property type="match status" value="1"/>
</dbReference>
<evidence type="ECO:0000256" key="2">
    <source>
        <dbReference type="ARBA" id="ARBA00022448"/>
    </source>
</evidence>
<keyword evidence="6" id="KW-0998">Cell outer membrane</keyword>
<dbReference type="SUPFAM" id="SSF49452">
    <property type="entry name" value="Starch-binding domain-like"/>
    <property type="match status" value="1"/>
</dbReference>
<dbReference type="Proteomes" id="UP000061010">
    <property type="component" value="Chromosome"/>
</dbReference>
<dbReference type="Pfam" id="PF00593">
    <property type="entry name" value="TonB_dep_Rec_b-barrel"/>
    <property type="match status" value="1"/>
</dbReference>
<sequence length="1112" mass="120351" precursor="true">MIQPKKLLLASAVVFALASASQAMAQQRNFNVPAQPAAHAIPEFASQAGVQIVAPAGSLQDVSTPAIRGEMDARDALRKLLQGTGLEIGSDDGSIITLRRKQAAGGMPAQGTGYITGSVFDPATGGFLRNAAVRIATAAGSRTVYSGERGEFALAEVPAGEVTISVSYAGFGDAEKTVRLDGDGRQRVDIELYSTLAGRGADTTLDTLQVVGAREGDARAIMEQRASMNITNTLSADSYGEIIDGNPGEFLKNMPGVDFDVTADDVPRNISLHGLPQQYTGVTINGVKLAGVDANDGAAASRTFSFEQSALTGVDSITVYTTSGADMDANAPAGTIDIRTRKAFDGKGRRITVDVNGATHSALWDGYRSGPREGGYDQKFLPGFKASYADVFLDGRLGVAAGISNSTSLVEHVQTTANRNYIPTAASPEPYAVTSIVGTNYEREYNRRAASLGVDFKATDQLILSLMASASRGDIEAAQPAPTFTTNARSRGVQGDPVLDFVTRSAATATTLSTASTYNYKFGHSRNVIPSFEWSTEKFRLAGNLFYSNSDSQYDSTRKGQVQTFNPVTSTGNFSASRGSQYEQDWNIVQTSGPDWSLPSSYTFSGPATVTTRSGKTAEARNTGGSLDLSIYQDIGRVPVTWKTGLKLSTTRYAYENTSAAHKWVYTGPMGKAELLEYIRSDNAFTFGRGGMTVTTLNGGSLYMPSLTRLYQMMQANPEQWTNTLTAANWYDAHVANSRRLDEQIGSAYLMATADFSQRLKGQFGVRWEQTRNTGYEFDPLSAQELAAAGHAVDPASGRATTIDGLKYQYLTRDRIERRSRYDDFFPSVSLKYSFDNGLDLIAGYNRAIQRPDVGMIAGVWSVAETEDGTVVTAPNTSLKPEYSDNFALRAVKYWEPVGLVALNYYHNRISNGIVARNLSAQEFGYTGDLYADAIFSTSANQSDQAISVDAWQLEFNHAMDYLPGVLRGLTVRGAYMYANPSEPLPRVASQVAQFGVGWKHGRMRLSLNSVYSNEKDRGQTGNITTPGGTITQSQPFIPYAEVNLSGSYTVIRKTRDNVMGLEAYFSVNNLLRRHRGTWYPNDEIWPGSAGHHSQIDIYSGQKASIGIRARF</sequence>
<dbReference type="SMART" id="SM00965">
    <property type="entry name" value="STN"/>
    <property type="match status" value="1"/>
</dbReference>
<comment type="similarity">
    <text evidence="7">Belongs to the TonB-dependent receptor family.</text>
</comment>
<organism evidence="10 11">
    <name type="scientific">Stenotrophomonas acidaminiphila</name>
    <dbReference type="NCBI Taxonomy" id="128780"/>
    <lineage>
        <taxon>Bacteria</taxon>
        <taxon>Pseudomonadati</taxon>
        <taxon>Pseudomonadota</taxon>
        <taxon>Gammaproteobacteria</taxon>
        <taxon>Lysobacterales</taxon>
        <taxon>Lysobacteraceae</taxon>
        <taxon>Stenotrophomonas</taxon>
    </lineage>
</organism>
<keyword evidence="10" id="KW-0675">Receptor</keyword>
<dbReference type="Gene3D" id="2.60.40.1120">
    <property type="entry name" value="Carboxypeptidase-like, regulatory domain"/>
    <property type="match status" value="1"/>
</dbReference>
<dbReference type="PATRIC" id="fig|128780.6.peg.1036"/>
<keyword evidence="4" id="KW-0408">Iron</keyword>
<dbReference type="InterPro" id="IPR036942">
    <property type="entry name" value="Beta-barrel_TonB_sf"/>
</dbReference>